<organism evidence="10 11">
    <name type="scientific">Rhizobium puerariae</name>
    <dbReference type="NCBI Taxonomy" id="1585791"/>
    <lineage>
        <taxon>Bacteria</taxon>
        <taxon>Pseudomonadati</taxon>
        <taxon>Pseudomonadota</taxon>
        <taxon>Alphaproteobacteria</taxon>
        <taxon>Hyphomicrobiales</taxon>
        <taxon>Rhizobiaceae</taxon>
        <taxon>Rhizobium/Agrobacterium group</taxon>
        <taxon>Rhizobium</taxon>
    </lineage>
</organism>
<keyword evidence="8" id="KW-0479">Metal-binding</keyword>
<protein>
    <recommendedName>
        <fullName evidence="6">P-type Zn(2+) transporter</fullName>
        <ecNumber evidence="6">7.2.2.12</ecNumber>
    </recommendedName>
</protein>
<dbReference type="NCBIfam" id="TIGR01512">
    <property type="entry name" value="ATPase-IB2_Cd"/>
    <property type="match status" value="1"/>
</dbReference>
<keyword evidence="8" id="KW-0547">Nucleotide-binding</keyword>
<keyword evidence="3 8" id="KW-0812">Transmembrane</keyword>
<evidence type="ECO:0000256" key="6">
    <source>
        <dbReference type="ARBA" id="ARBA00039097"/>
    </source>
</evidence>
<keyword evidence="8" id="KW-1003">Cell membrane</keyword>
<dbReference type="PRINTS" id="PR00119">
    <property type="entry name" value="CATATPASE"/>
</dbReference>
<dbReference type="Gene3D" id="3.40.1110.10">
    <property type="entry name" value="Calcium-transporting ATPase, cytoplasmic domain N"/>
    <property type="match status" value="1"/>
</dbReference>
<dbReference type="InterPro" id="IPR023299">
    <property type="entry name" value="ATPase_P-typ_cyto_dom_N"/>
</dbReference>
<dbReference type="InterPro" id="IPR051014">
    <property type="entry name" value="Cation_Transport_ATPase_IB"/>
</dbReference>
<comment type="subcellular location">
    <subcellularLocation>
        <location evidence="8">Cell membrane</location>
    </subcellularLocation>
    <subcellularLocation>
        <location evidence="1">Membrane</location>
    </subcellularLocation>
</comment>
<dbReference type="NCBIfam" id="TIGR01494">
    <property type="entry name" value="ATPase_P-type"/>
    <property type="match status" value="1"/>
</dbReference>
<dbReference type="InterPro" id="IPR023214">
    <property type="entry name" value="HAD_sf"/>
</dbReference>
<keyword evidence="5 8" id="KW-0472">Membrane</keyword>
<dbReference type="EMBL" id="JBHMAA010000011">
    <property type="protein sequence ID" value="MFB9949181.1"/>
    <property type="molecule type" value="Genomic_DNA"/>
</dbReference>
<dbReference type="InterPro" id="IPR027256">
    <property type="entry name" value="P-typ_ATPase_IB"/>
</dbReference>
<feature type="transmembrane region" description="Helical" evidence="8">
    <location>
        <begin position="70"/>
        <end position="94"/>
    </location>
</feature>
<dbReference type="RefSeq" id="WP_377259836.1">
    <property type="nucleotide sequence ID" value="NZ_JBHMAA010000011.1"/>
</dbReference>
<proteinExistence type="inferred from homology"/>
<dbReference type="Pfam" id="PF00702">
    <property type="entry name" value="Hydrolase"/>
    <property type="match status" value="1"/>
</dbReference>
<name>A0ABV6AEY0_9HYPH</name>
<evidence type="ECO:0000313" key="10">
    <source>
        <dbReference type="EMBL" id="MFB9949181.1"/>
    </source>
</evidence>
<evidence type="ECO:0000256" key="1">
    <source>
        <dbReference type="ARBA" id="ARBA00004370"/>
    </source>
</evidence>
<dbReference type="Gene3D" id="2.70.150.10">
    <property type="entry name" value="Calcium-transporting ATPase, cytoplasmic transduction domain A"/>
    <property type="match status" value="1"/>
</dbReference>
<comment type="caution">
    <text evidence="10">The sequence shown here is derived from an EMBL/GenBank/DDBJ whole genome shotgun (WGS) entry which is preliminary data.</text>
</comment>
<dbReference type="InterPro" id="IPR001757">
    <property type="entry name" value="P_typ_ATPase"/>
</dbReference>
<dbReference type="InterPro" id="IPR008250">
    <property type="entry name" value="ATPase_P-typ_transduc_dom_A_sf"/>
</dbReference>
<gene>
    <name evidence="10" type="ORF">ACFFP0_10000</name>
</gene>
<evidence type="ECO:0000256" key="8">
    <source>
        <dbReference type="RuleBase" id="RU362081"/>
    </source>
</evidence>
<dbReference type="InterPro" id="IPR036412">
    <property type="entry name" value="HAD-like_sf"/>
</dbReference>
<evidence type="ECO:0000256" key="5">
    <source>
        <dbReference type="ARBA" id="ARBA00023136"/>
    </source>
</evidence>
<evidence type="ECO:0000313" key="11">
    <source>
        <dbReference type="Proteomes" id="UP001589692"/>
    </source>
</evidence>
<dbReference type="SUPFAM" id="SSF81665">
    <property type="entry name" value="Calcium ATPase, transmembrane domain M"/>
    <property type="match status" value="1"/>
</dbReference>
<comment type="catalytic activity">
    <reaction evidence="7">
        <text>Zn(2+)(in) + ATP + H2O = Zn(2+)(out) + ADP + phosphate + H(+)</text>
        <dbReference type="Rhea" id="RHEA:20621"/>
        <dbReference type="ChEBI" id="CHEBI:15377"/>
        <dbReference type="ChEBI" id="CHEBI:15378"/>
        <dbReference type="ChEBI" id="CHEBI:29105"/>
        <dbReference type="ChEBI" id="CHEBI:30616"/>
        <dbReference type="ChEBI" id="CHEBI:43474"/>
        <dbReference type="ChEBI" id="CHEBI:456216"/>
        <dbReference type="EC" id="7.2.2.12"/>
    </reaction>
</comment>
<dbReference type="PANTHER" id="PTHR48085">
    <property type="entry name" value="CADMIUM/ZINC-TRANSPORTING ATPASE HMA2-RELATED"/>
    <property type="match status" value="1"/>
</dbReference>
<dbReference type="Pfam" id="PF00122">
    <property type="entry name" value="E1-E2_ATPase"/>
    <property type="match status" value="1"/>
</dbReference>
<sequence length="613" mass="63641">MISEELQRAMRPFLVAAPALGLVIGLAAAHGGFADLSRLSLALATLVVLLALLAQIAVSLRRGEIGLDVIALISMGSALALGEYLAAAVVALMYSGGQYLESLAEGRARREMNALLAKAPNTAMRRRGDRLEEIPVDAIAVGDLLVVRRGDLVPVDGVVDDGVAVLDEAALTGEPLPARKRKGEAIMSGATNAGDMFGMLATKPATESTYAGILRLVEAAQRSKAPMSRLADRYAILFLFITVALAVMAWLLSRDPVRAVAVLVVATPCPLILAVPIAWAAGMSRAAQCGLLVKGAHVLEGLGRLRSVVIDKTGTLTEGTPTLDIVNSALPENELLRLVASLDQASSHVVARALVKAAQDRRLDLVQPRNVSEKPGEGISGEVAGKSVSIGGIGYISSKFGIPIDPRHPAGTVAAAVAIDGAFAGVLLFSDKLREGTDRILTGLHRLGLRRIVLATGDRGEVARKISAGLPFDDVRYELSPEQKIAVVQAEKKNGPVMMIGDGTNDAPALAAADIGLAMGAHGSPAAAEAADAVLLVERLERVLQGIGIAQGCRRIALQSVFAGIGLSVAGMIAAAAGCLTPVRGALFQEAIDIAVILNALRALRIRPGQAGR</sequence>
<keyword evidence="11" id="KW-1185">Reference proteome</keyword>
<dbReference type="InterPro" id="IPR059000">
    <property type="entry name" value="ATPase_P-type_domA"/>
</dbReference>
<evidence type="ECO:0000259" key="9">
    <source>
        <dbReference type="Pfam" id="PF00122"/>
    </source>
</evidence>
<dbReference type="EC" id="7.2.2.12" evidence="6"/>
<dbReference type="Gene3D" id="3.40.50.1000">
    <property type="entry name" value="HAD superfamily/HAD-like"/>
    <property type="match status" value="1"/>
</dbReference>
<feature type="transmembrane region" description="Helical" evidence="8">
    <location>
        <begin position="259"/>
        <end position="279"/>
    </location>
</feature>
<feature type="transmembrane region" description="Helical" evidence="8">
    <location>
        <begin position="234"/>
        <end position="252"/>
    </location>
</feature>
<evidence type="ECO:0000256" key="4">
    <source>
        <dbReference type="ARBA" id="ARBA00022989"/>
    </source>
</evidence>
<evidence type="ECO:0000256" key="2">
    <source>
        <dbReference type="ARBA" id="ARBA00006024"/>
    </source>
</evidence>
<dbReference type="NCBIfam" id="TIGR01525">
    <property type="entry name" value="ATPase-IB_hvy"/>
    <property type="match status" value="1"/>
</dbReference>
<feature type="domain" description="P-type ATPase A" evidence="9">
    <location>
        <begin position="119"/>
        <end position="218"/>
    </location>
</feature>
<reference evidence="10 11" key="1">
    <citation type="submission" date="2024-09" db="EMBL/GenBank/DDBJ databases">
        <authorList>
            <person name="Sun Q."/>
            <person name="Mori K."/>
        </authorList>
    </citation>
    <scope>NUCLEOTIDE SEQUENCE [LARGE SCALE GENOMIC DNA]</scope>
    <source>
        <strain evidence="10 11">TBRC 4938</strain>
    </source>
</reference>
<dbReference type="PANTHER" id="PTHR48085:SF5">
    <property type="entry name" value="CADMIUM_ZINC-TRANSPORTING ATPASE HMA4-RELATED"/>
    <property type="match status" value="1"/>
</dbReference>
<evidence type="ECO:0000256" key="7">
    <source>
        <dbReference type="ARBA" id="ARBA00047308"/>
    </source>
</evidence>
<dbReference type="Proteomes" id="UP001589692">
    <property type="component" value="Unassembled WGS sequence"/>
</dbReference>
<dbReference type="InterPro" id="IPR023298">
    <property type="entry name" value="ATPase_P-typ_TM_dom_sf"/>
</dbReference>
<dbReference type="SUPFAM" id="SSF56784">
    <property type="entry name" value="HAD-like"/>
    <property type="match status" value="1"/>
</dbReference>
<keyword evidence="8" id="KW-0067">ATP-binding</keyword>
<accession>A0ABV6AEY0</accession>
<comment type="similarity">
    <text evidence="2 8">Belongs to the cation transport ATPase (P-type) (TC 3.A.3) family. Type IB subfamily.</text>
</comment>
<dbReference type="SUPFAM" id="SSF81653">
    <property type="entry name" value="Calcium ATPase, transduction domain A"/>
    <property type="match status" value="1"/>
</dbReference>
<dbReference type="PROSITE" id="PS00154">
    <property type="entry name" value="ATPASE_E1_E2"/>
    <property type="match status" value="1"/>
</dbReference>
<dbReference type="InterPro" id="IPR018303">
    <property type="entry name" value="ATPase_P-typ_P_site"/>
</dbReference>
<keyword evidence="4 8" id="KW-1133">Transmembrane helix</keyword>
<evidence type="ECO:0000256" key="3">
    <source>
        <dbReference type="ARBA" id="ARBA00022692"/>
    </source>
</evidence>
<feature type="transmembrane region" description="Helical" evidence="8">
    <location>
        <begin position="39"/>
        <end position="58"/>
    </location>
</feature>